<feature type="compositionally biased region" description="Polar residues" evidence="1">
    <location>
        <begin position="599"/>
        <end position="624"/>
    </location>
</feature>
<dbReference type="AlphaFoldDB" id="A0A183L8Y3"/>
<evidence type="ECO:0000259" key="2">
    <source>
        <dbReference type="Pfam" id="PF22069"/>
    </source>
</evidence>
<keyword evidence="4" id="KW-1185">Reference proteome</keyword>
<name>A0A183L8Y3_9TREM</name>
<dbReference type="Pfam" id="PF22069">
    <property type="entry name" value="Androglobin_IV"/>
    <property type="match status" value="1"/>
</dbReference>
<evidence type="ECO:0000313" key="3">
    <source>
        <dbReference type="EMBL" id="VDO47294.1"/>
    </source>
</evidence>
<proteinExistence type="predicted"/>
<dbReference type="InterPro" id="IPR053033">
    <property type="entry name" value="Androglobin-like"/>
</dbReference>
<feature type="compositionally biased region" description="Polar residues" evidence="1">
    <location>
        <begin position="580"/>
        <end position="591"/>
    </location>
</feature>
<dbReference type="STRING" id="48269.A0A183L8Y3"/>
<reference evidence="3 4" key="1">
    <citation type="submission" date="2018-11" db="EMBL/GenBank/DDBJ databases">
        <authorList>
            <consortium name="Pathogen Informatics"/>
        </authorList>
    </citation>
    <scope>NUCLEOTIDE SEQUENCE [LARGE SCALE GENOMIC DNA]</scope>
    <source>
        <strain evidence="3 4">Zambia</strain>
    </source>
</reference>
<dbReference type="PANTHER" id="PTHR46298">
    <property type="entry name" value="ANDROGLOBIN"/>
    <property type="match status" value="1"/>
</dbReference>
<dbReference type="PANTHER" id="PTHR46298:SF1">
    <property type="entry name" value="ANDROGLOBIN"/>
    <property type="match status" value="1"/>
</dbReference>
<feature type="domain" description="Androglobin" evidence="2">
    <location>
        <begin position="213"/>
        <end position="290"/>
    </location>
</feature>
<feature type="compositionally biased region" description="Gly residues" evidence="1">
    <location>
        <begin position="454"/>
        <end position="464"/>
    </location>
</feature>
<feature type="compositionally biased region" description="Basic and acidic residues" evidence="1">
    <location>
        <begin position="491"/>
        <end position="500"/>
    </location>
</feature>
<evidence type="ECO:0000256" key="1">
    <source>
        <dbReference type="SAM" id="MobiDB-lite"/>
    </source>
</evidence>
<evidence type="ECO:0000313" key="4">
    <source>
        <dbReference type="Proteomes" id="UP000277204"/>
    </source>
</evidence>
<gene>
    <name evidence="3" type="ORF">SMRZ_LOCUS258</name>
</gene>
<protein>
    <recommendedName>
        <fullName evidence="2">Androglobin domain-containing protein</fullName>
    </recommendedName>
</protein>
<accession>A0A183L8Y3</accession>
<sequence length="745" mass="84554">MAICYVNNTLVFEFNPIEETIINRWNQPIINPDLLIAIVRIQSLYRGYRIRNTIRLNQTKYLIETLLSIINSQNKSNIDNDHFMHKISLLRIKRLSIGWMSCLNVLQQGHLQCEAGNQLIENLILTNSKTTTDNNINNSSGIQSKLCKDINFYLSIKEYSGNYGDIPSPCPMYHTGPELHHMNQLHNSLHKDWIHLLFRDCIYVSKCLKNESIIINEDEIQYSFRLKTTIPDSYILLINNDNCEIIHPSIEYPYSWLNLKENKHGYSLLGLVTNNITPIPSGKWNLQLLGPGIIGNENLPKPLNTTLNLWSNFHIIELEDYYEPNPKNLLFRRRIIASNDSLITVHLRLSVPNVYTRLCIKMGNKEMIFAEGYGGACIFAYIILADTIIDDKNSQTSNSGRLLEVNKGDNVKLSIKDVTNTKVILNKLNTTKVSPRRSASVKKNMKPGSSSGSSTGGSTAGSGRGSSSNNSANIERSNQYEQFNSSSPHSHRSDSQQIEGEKEEERYYWIEAYVDGKNWPLSISNWSFLEDQRCNKLEECQADNLSKFYENNCPWFDQGYYTLIDQSISQQQQRRTSYILNNTTSRNTSADKSSDSRTIKSATKSPGNKTIGITGQKSGSTRGTSAKIDFNQAHWKMRIICNNSSNAAVDDETLGDVGSFIYLGSIIDEQRGFDADNDIKIINMDNKILEIKALKRAWEEMEPGRAIRAELSRARYLEEYGLMNKLDNKTNVDDSGSMITITSDG</sequence>
<feature type="compositionally biased region" description="Polar residues" evidence="1">
    <location>
        <begin position="473"/>
        <end position="484"/>
    </location>
</feature>
<dbReference type="InterPro" id="IPR054094">
    <property type="entry name" value="Androglobin_IV"/>
</dbReference>
<dbReference type="Proteomes" id="UP000277204">
    <property type="component" value="Unassembled WGS sequence"/>
</dbReference>
<organism evidence="3 4">
    <name type="scientific">Schistosoma margrebowiei</name>
    <dbReference type="NCBI Taxonomy" id="48269"/>
    <lineage>
        <taxon>Eukaryota</taxon>
        <taxon>Metazoa</taxon>
        <taxon>Spiralia</taxon>
        <taxon>Lophotrochozoa</taxon>
        <taxon>Platyhelminthes</taxon>
        <taxon>Trematoda</taxon>
        <taxon>Digenea</taxon>
        <taxon>Strigeidida</taxon>
        <taxon>Schistosomatoidea</taxon>
        <taxon>Schistosomatidae</taxon>
        <taxon>Schistosoma</taxon>
    </lineage>
</organism>
<feature type="region of interest" description="Disordered" evidence="1">
    <location>
        <begin position="434"/>
        <end position="500"/>
    </location>
</feature>
<dbReference type="EMBL" id="UZAI01000046">
    <property type="protein sequence ID" value="VDO47294.1"/>
    <property type="molecule type" value="Genomic_DNA"/>
</dbReference>
<feature type="region of interest" description="Disordered" evidence="1">
    <location>
        <begin position="580"/>
        <end position="624"/>
    </location>
</feature>
<dbReference type="PROSITE" id="PS50096">
    <property type="entry name" value="IQ"/>
    <property type="match status" value="1"/>
</dbReference>